<feature type="transmembrane region" description="Helical" evidence="1">
    <location>
        <begin position="31"/>
        <end position="51"/>
    </location>
</feature>
<organism evidence="2 3">
    <name type="scientific">Pseudovibrio brasiliensis</name>
    <dbReference type="NCBI Taxonomy" id="1898042"/>
    <lineage>
        <taxon>Bacteria</taxon>
        <taxon>Pseudomonadati</taxon>
        <taxon>Pseudomonadota</taxon>
        <taxon>Alphaproteobacteria</taxon>
        <taxon>Hyphomicrobiales</taxon>
        <taxon>Stappiaceae</taxon>
        <taxon>Pseudovibrio</taxon>
    </lineage>
</organism>
<dbReference type="RefSeq" id="WP_075700818.1">
    <property type="nucleotide sequence ID" value="NZ_CP074126.1"/>
</dbReference>
<gene>
    <name evidence="2" type="ORF">KGB56_01785</name>
</gene>
<keyword evidence="1" id="KW-1133">Transmembrane helix</keyword>
<reference evidence="2 3" key="1">
    <citation type="journal article" date="2021" name="Angew. Chem. Int. Ed. Engl.">
        <title>A novel family of nonribosomal peptides modulate collective behavior in Pseudovibrio bacteria isolated from marine sponges.</title>
        <authorList>
            <person name="Ioca L.P."/>
            <person name="Dai Y."/>
            <person name="Kunakom S."/>
            <person name="Diaz-Espinosa J."/>
            <person name="Krunic A."/>
            <person name="Crnkovic C.M."/>
            <person name="Orjala J."/>
            <person name="Sanchez L.M."/>
            <person name="Ferreira A.G."/>
            <person name="Berlinck R.G.S."/>
            <person name="Eustaquio A.S."/>
        </authorList>
    </citation>
    <scope>NUCLEOTIDE SEQUENCE [LARGE SCALE GENOMIC DNA]</scope>
    <source>
        <strain evidence="2 3">Ab134</strain>
    </source>
</reference>
<evidence type="ECO:0000256" key="1">
    <source>
        <dbReference type="SAM" id="Phobius"/>
    </source>
</evidence>
<keyword evidence="1" id="KW-0472">Membrane</keyword>
<name>A0ABX8AMC8_9HYPH</name>
<proteinExistence type="predicted"/>
<evidence type="ECO:0000313" key="3">
    <source>
        <dbReference type="Proteomes" id="UP000680706"/>
    </source>
</evidence>
<evidence type="ECO:0000313" key="2">
    <source>
        <dbReference type="EMBL" id="QUS56223.1"/>
    </source>
</evidence>
<feature type="transmembrane region" description="Helical" evidence="1">
    <location>
        <begin position="7"/>
        <end position="25"/>
    </location>
</feature>
<dbReference type="Proteomes" id="UP000680706">
    <property type="component" value="Chromosome"/>
</dbReference>
<dbReference type="EMBL" id="CP074126">
    <property type="protein sequence ID" value="QUS56223.1"/>
    <property type="molecule type" value="Genomic_DNA"/>
</dbReference>
<keyword evidence="3" id="KW-1185">Reference proteome</keyword>
<accession>A0ABX8AMC8</accession>
<sequence length="66" mass="7237">MRNFRKVLYILITCFISGYGAYFAYTAFFEGTLFNVIAGLLISAVGIVGLFGTCRGKTQDNNEGRG</sequence>
<protein>
    <submittedName>
        <fullName evidence="2">Uncharacterized protein</fullName>
    </submittedName>
</protein>
<keyword evidence="1" id="KW-0812">Transmembrane</keyword>